<accession>A0A4R5PG47</accession>
<dbReference type="Pfam" id="PF00712">
    <property type="entry name" value="DNA_pol3_beta"/>
    <property type="match status" value="1"/>
</dbReference>
<dbReference type="GO" id="GO:0005737">
    <property type="term" value="C:cytoplasm"/>
    <property type="evidence" value="ECO:0007669"/>
    <property type="project" value="UniProtKB-SubCell"/>
</dbReference>
<keyword evidence="6" id="KW-0235">DNA replication</keyword>
<evidence type="ECO:0000256" key="7">
    <source>
        <dbReference type="ARBA" id="ARBA00022932"/>
    </source>
</evidence>
<dbReference type="InterPro" id="IPR022634">
    <property type="entry name" value="DNA_polIII_beta_N"/>
</dbReference>
<proteinExistence type="inferred from homology"/>
<reference evidence="11 12" key="1">
    <citation type="journal article" date="2019" name="Sci. Rep.">
        <title>Extended insight into the Mycobacterium chelonae-abscessus complex through whole genome sequencing of Mycobacterium salmoniphilum outbreak and Mycobacterium salmoniphilum-like strains.</title>
        <authorList>
            <person name="Behra P.R.K."/>
            <person name="Das S."/>
            <person name="Pettersson B.M.F."/>
            <person name="Shirreff L."/>
            <person name="DuCote T."/>
            <person name="Jacobsson K.G."/>
            <person name="Ennis D.G."/>
            <person name="Kirsebom L.A."/>
        </authorList>
    </citation>
    <scope>NUCLEOTIDE SEQUENCE [LARGE SCALE GENOMIC DNA]</scope>
    <source>
        <strain evidence="11 12">DSM 45524</strain>
    </source>
</reference>
<keyword evidence="3" id="KW-0963">Cytoplasm</keyword>
<comment type="subcellular location">
    <subcellularLocation>
        <location evidence="1">Cytoplasm</location>
    </subcellularLocation>
</comment>
<evidence type="ECO:0000256" key="8">
    <source>
        <dbReference type="ARBA" id="ARBA00023125"/>
    </source>
</evidence>
<dbReference type="SUPFAM" id="SSF55979">
    <property type="entry name" value="DNA clamp"/>
    <property type="match status" value="3"/>
</dbReference>
<keyword evidence="8" id="KW-0238">DNA-binding</keyword>
<evidence type="ECO:0000256" key="2">
    <source>
        <dbReference type="ARBA" id="ARBA00010752"/>
    </source>
</evidence>
<evidence type="ECO:0000256" key="5">
    <source>
        <dbReference type="ARBA" id="ARBA00022695"/>
    </source>
</evidence>
<dbReference type="EMBL" id="RXLR01000006">
    <property type="protein sequence ID" value="TDH25363.1"/>
    <property type="molecule type" value="Genomic_DNA"/>
</dbReference>
<evidence type="ECO:0000256" key="3">
    <source>
        <dbReference type="ARBA" id="ARBA00022490"/>
    </source>
</evidence>
<dbReference type="PANTHER" id="PTHR30478">
    <property type="entry name" value="DNA POLYMERASE III SUBUNIT BETA"/>
    <property type="match status" value="1"/>
</dbReference>
<dbReference type="Proteomes" id="UP000295627">
    <property type="component" value="Unassembled WGS sequence"/>
</dbReference>
<keyword evidence="5" id="KW-0548">Nucleotidyltransferase</keyword>
<evidence type="ECO:0000313" key="12">
    <source>
        <dbReference type="Proteomes" id="UP000295627"/>
    </source>
</evidence>
<dbReference type="InterPro" id="IPR001001">
    <property type="entry name" value="DNA_polIII_beta"/>
</dbReference>
<evidence type="ECO:0000313" key="11">
    <source>
        <dbReference type="EMBL" id="TDH25363.1"/>
    </source>
</evidence>
<feature type="domain" description="DNA polymerase III beta sliding clamp C-terminal" evidence="10">
    <location>
        <begin position="248"/>
        <end position="344"/>
    </location>
</feature>
<dbReference type="GO" id="GO:0003677">
    <property type="term" value="F:DNA binding"/>
    <property type="evidence" value="ECO:0007669"/>
    <property type="project" value="UniProtKB-KW"/>
</dbReference>
<keyword evidence="4" id="KW-0808">Transferase</keyword>
<comment type="similarity">
    <text evidence="2">Belongs to the beta sliding clamp family.</text>
</comment>
<dbReference type="GO" id="GO:0008408">
    <property type="term" value="F:3'-5' exonuclease activity"/>
    <property type="evidence" value="ECO:0007669"/>
    <property type="project" value="InterPro"/>
</dbReference>
<feature type="domain" description="DNA polymerase III beta sliding clamp N-terminal" evidence="9">
    <location>
        <begin position="1"/>
        <end position="120"/>
    </location>
</feature>
<dbReference type="Gene3D" id="3.10.150.10">
    <property type="entry name" value="DNA Polymerase III, subunit A, domain 2"/>
    <property type="match status" value="1"/>
</dbReference>
<dbReference type="RefSeq" id="WP_078336077.1">
    <property type="nucleotide sequence ID" value="NZ_MAFQ01000015.1"/>
</dbReference>
<protein>
    <recommendedName>
        <fullName evidence="13">DNA polymerase III subunit beta</fullName>
    </recommendedName>
</protein>
<dbReference type="InterPro" id="IPR046938">
    <property type="entry name" value="DNA_clamp_sf"/>
</dbReference>
<gene>
    <name evidence="11" type="ORF">EJ571_01780</name>
</gene>
<dbReference type="AlphaFoldDB" id="A0A4R5PG47"/>
<sequence>MKFSVHSSAFAPAIASVAAGLSRAADTPTLAGILIEPLIGSIALSSYDYERSIRMEVAADVGEVDGPVLVAGRLLATIGKLLPADAEVALEVEGGTLAITCRKASFVLPLMDAHYYPQLPQVAEDHVVGSVMAAEFSAAVGAAAPFAAGDPALHEWTAVHLVATEAYLELTACDKCSVIVKQIPFDFAADDVTTVDVPAGLLADAVGPWKGFDGSIELSWDENLFALSGRGSASTMSILAYPYPSVERVYPKELTAACEVTKSQLVTMLSRASAFSSGDYARIELFASEGSLAVQNLGGDALTRDELEPHKFSGAPTKVAINGRRLAAAIKAIDTDRMTLGFNGMRVGIYPGTPEVVFERTGISLPPEEMAVAVMGMVGDKQ</sequence>
<evidence type="ECO:0000256" key="6">
    <source>
        <dbReference type="ARBA" id="ARBA00022705"/>
    </source>
</evidence>
<evidence type="ECO:0000259" key="10">
    <source>
        <dbReference type="Pfam" id="PF02768"/>
    </source>
</evidence>
<comment type="caution">
    <text evidence="11">The sequence shown here is derived from an EMBL/GenBank/DDBJ whole genome shotgun (WGS) entry which is preliminary data.</text>
</comment>
<dbReference type="SMART" id="SM00480">
    <property type="entry name" value="POL3Bc"/>
    <property type="match status" value="1"/>
</dbReference>
<dbReference type="GO" id="GO:0006271">
    <property type="term" value="P:DNA strand elongation involved in DNA replication"/>
    <property type="evidence" value="ECO:0007669"/>
    <property type="project" value="TreeGrafter"/>
</dbReference>
<dbReference type="PANTHER" id="PTHR30478:SF0">
    <property type="entry name" value="BETA SLIDING CLAMP"/>
    <property type="match status" value="1"/>
</dbReference>
<organism evidence="11 12">
    <name type="scientific">Mycobacteroides franklinii</name>
    <dbReference type="NCBI Taxonomy" id="948102"/>
    <lineage>
        <taxon>Bacteria</taxon>
        <taxon>Bacillati</taxon>
        <taxon>Actinomycetota</taxon>
        <taxon>Actinomycetes</taxon>
        <taxon>Mycobacteriales</taxon>
        <taxon>Mycobacteriaceae</taxon>
        <taxon>Mycobacteroides</taxon>
    </lineage>
</organism>
<keyword evidence="7" id="KW-0239">DNA-directed DNA polymerase</keyword>
<evidence type="ECO:0000259" key="9">
    <source>
        <dbReference type="Pfam" id="PF00712"/>
    </source>
</evidence>
<evidence type="ECO:0000256" key="4">
    <source>
        <dbReference type="ARBA" id="ARBA00022679"/>
    </source>
</evidence>
<name>A0A4R5PG47_9MYCO</name>
<dbReference type="Pfam" id="PF02768">
    <property type="entry name" value="DNA_pol3_beta_3"/>
    <property type="match status" value="1"/>
</dbReference>
<dbReference type="GO" id="GO:0003887">
    <property type="term" value="F:DNA-directed DNA polymerase activity"/>
    <property type="evidence" value="ECO:0007669"/>
    <property type="project" value="UniProtKB-KW"/>
</dbReference>
<dbReference type="GO" id="GO:0009360">
    <property type="term" value="C:DNA polymerase III complex"/>
    <property type="evidence" value="ECO:0007669"/>
    <property type="project" value="InterPro"/>
</dbReference>
<dbReference type="InterPro" id="IPR022635">
    <property type="entry name" value="DNA_polIII_beta_C"/>
</dbReference>
<evidence type="ECO:0008006" key="13">
    <source>
        <dbReference type="Google" id="ProtNLM"/>
    </source>
</evidence>
<dbReference type="Gene3D" id="3.70.10.10">
    <property type="match status" value="1"/>
</dbReference>
<evidence type="ECO:0000256" key="1">
    <source>
        <dbReference type="ARBA" id="ARBA00004496"/>
    </source>
</evidence>